<protein>
    <submittedName>
        <fullName evidence="8">PTS sugar transporter subunit IIA</fullName>
    </submittedName>
</protein>
<evidence type="ECO:0000256" key="6">
    <source>
        <dbReference type="ARBA" id="ARBA00022777"/>
    </source>
</evidence>
<organism evidence="8 9">
    <name type="scientific">Stecheria intestinalis</name>
    <dbReference type="NCBI Taxonomy" id="2606630"/>
    <lineage>
        <taxon>Bacteria</taxon>
        <taxon>Bacillati</taxon>
        <taxon>Bacillota</taxon>
        <taxon>Erysipelotrichia</taxon>
        <taxon>Erysipelotrichales</taxon>
        <taxon>Erysipelotrichaceae</taxon>
        <taxon>Stecheria</taxon>
    </lineage>
</organism>
<keyword evidence="2" id="KW-0813">Transport</keyword>
<evidence type="ECO:0000313" key="8">
    <source>
        <dbReference type="EMBL" id="MSS58348.1"/>
    </source>
</evidence>
<dbReference type="GO" id="GO:0009401">
    <property type="term" value="P:phosphoenolpyruvate-dependent sugar phosphotransferase system"/>
    <property type="evidence" value="ECO:0007669"/>
    <property type="project" value="UniProtKB-KW"/>
</dbReference>
<dbReference type="Pfam" id="PF00359">
    <property type="entry name" value="PTS_EIIA_2"/>
    <property type="match status" value="1"/>
</dbReference>
<keyword evidence="3" id="KW-0963">Cytoplasm</keyword>
<dbReference type="InterPro" id="IPR051351">
    <property type="entry name" value="Ascorbate-PTS_EIIA_comp"/>
</dbReference>
<feature type="domain" description="PTS EIIA type-2" evidence="7">
    <location>
        <begin position="4"/>
        <end position="147"/>
    </location>
</feature>
<dbReference type="RefSeq" id="WP_154504062.1">
    <property type="nucleotide sequence ID" value="NZ_VUMN01000010.1"/>
</dbReference>
<dbReference type="PANTHER" id="PTHR36203:SF5">
    <property type="entry name" value="PTS SYSTEM, EIIA COMPONENT"/>
    <property type="match status" value="1"/>
</dbReference>
<evidence type="ECO:0000259" key="7">
    <source>
        <dbReference type="PROSITE" id="PS51094"/>
    </source>
</evidence>
<accession>A0A7X2NRZ6</accession>
<keyword evidence="8" id="KW-0762">Sugar transport</keyword>
<evidence type="ECO:0000313" key="9">
    <source>
        <dbReference type="Proteomes" id="UP000461880"/>
    </source>
</evidence>
<proteinExistence type="predicted"/>
<dbReference type="Gene3D" id="3.40.930.10">
    <property type="entry name" value="Mannitol-specific EII, Chain A"/>
    <property type="match status" value="1"/>
</dbReference>
<sequence length="154" mass="17031">MLSDYFTENSVNLDVPANSPEEAIECAGRILVKEHKVAKPYVESMIENYHKLGSYIVIAPNIAMPHAAPGDYVYTPCVSFVRLSSPICFNHPTNDPVRFVFAVGARTGLAHLSMLKDLSKFLMNSENIETLSEIHSNSEFISLLKKGGKENEGD</sequence>
<reference evidence="8 9" key="1">
    <citation type="submission" date="2019-08" db="EMBL/GenBank/DDBJ databases">
        <title>In-depth cultivation of the pig gut microbiome towards novel bacterial diversity and tailored functional studies.</title>
        <authorList>
            <person name="Wylensek D."/>
            <person name="Hitch T.C.A."/>
            <person name="Clavel T."/>
        </authorList>
    </citation>
    <scope>NUCLEOTIDE SEQUENCE [LARGE SCALE GENOMIC DNA]</scope>
    <source>
        <strain evidence="8 9">Oil+RF-744-GAM-WT-6</strain>
    </source>
</reference>
<dbReference type="GO" id="GO:0005737">
    <property type="term" value="C:cytoplasm"/>
    <property type="evidence" value="ECO:0007669"/>
    <property type="project" value="UniProtKB-SubCell"/>
</dbReference>
<evidence type="ECO:0000256" key="5">
    <source>
        <dbReference type="ARBA" id="ARBA00022683"/>
    </source>
</evidence>
<dbReference type="PANTHER" id="PTHR36203">
    <property type="entry name" value="ASCORBATE-SPECIFIC PTS SYSTEM EIIA COMPONENT"/>
    <property type="match status" value="1"/>
</dbReference>
<dbReference type="PROSITE" id="PS51094">
    <property type="entry name" value="PTS_EIIA_TYPE_2"/>
    <property type="match status" value="1"/>
</dbReference>
<dbReference type="InterPro" id="IPR002178">
    <property type="entry name" value="PTS_EIIA_type-2_dom"/>
</dbReference>
<keyword evidence="9" id="KW-1185">Reference proteome</keyword>
<keyword evidence="6" id="KW-0418">Kinase</keyword>
<dbReference type="CDD" id="cd00211">
    <property type="entry name" value="PTS_IIA_fru"/>
    <property type="match status" value="1"/>
</dbReference>
<dbReference type="InterPro" id="IPR016152">
    <property type="entry name" value="PTrfase/Anion_transptr"/>
</dbReference>
<keyword evidence="4" id="KW-0808">Transferase</keyword>
<evidence type="ECO:0000256" key="1">
    <source>
        <dbReference type="ARBA" id="ARBA00004496"/>
    </source>
</evidence>
<dbReference type="SUPFAM" id="SSF55804">
    <property type="entry name" value="Phoshotransferase/anion transport protein"/>
    <property type="match status" value="1"/>
</dbReference>
<evidence type="ECO:0000256" key="3">
    <source>
        <dbReference type="ARBA" id="ARBA00022490"/>
    </source>
</evidence>
<dbReference type="AlphaFoldDB" id="A0A7X2NRZ6"/>
<dbReference type="EMBL" id="VUMN01000010">
    <property type="protein sequence ID" value="MSS58348.1"/>
    <property type="molecule type" value="Genomic_DNA"/>
</dbReference>
<name>A0A7X2NRZ6_9FIRM</name>
<keyword evidence="5" id="KW-0598">Phosphotransferase system</keyword>
<dbReference type="Proteomes" id="UP000461880">
    <property type="component" value="Unassembled WGS sequence"/>
</dbReference>
<evidence type="ECO:0000256" key="2">
    <source>
        <dbReference type="ARBA" id="ARBA00022448"/>
    </source>
</evidence>
<comment type="subcellular location">
    <subcellularLocation>
        <location evidence="1">Cytoplasm</location>
    </subcellularLocation>
</comment>
<gene>
    <name evidence="8" type="ORF">FYJ51_05460</name>
</gene>
<evidence type="ECO:0000256" key="4">
    <source>
        <dbReference type="ARBA" id="ARBA00022679"/>
    </source>
</evidence>
<dbReference type="GO" id="GO:0016301">
    <property type="term" value="F:kinase activity"/>
    <property type="evidence" value="ECO:0007669"/>
    <property type="project" value="UniProtKB-KW"/>
</dbReference>
<comment type="caution">
    <text evidence="8">The sequence shown here is derived from an EMBL/GenBank/DDBJ whole genome shotgun (WGS) entry which is preliminary data.</text>
</comment>